<feature type="region of interest" description="Disordered" evidence="21">
    <location>
        <begin position="568"/>
        <end position="590"/>
    </location>
</feature>
<accession>A0A7L1NHI3</accession>
<evidence type="ECO:0000256" key="14">
    <source>
        <dbReference type="ARBA" id="ARBA00030542"/>
    </source>
</evidence>
<evidence type="ECO:0000313" key="24">
    <source>
        <dbReference type="EMBL" id="NXN98303.1"/>
    </source>
</evidence>
<comment type="subcellular location">
    <subcellularLocation>
        <location evidence="1">Cell junction</location>
        <location evidence="1">Focal adhesion</location>
    </subcellularLocation>
    <subcellularLocation>
        <location evidence="3">Cytoplasm</location>
    </subcellularLocation>
    <subcellularLocation>
        <location evidence="4">Lipid droplet</location>
    </subcellularLocation>
    <subcellularLocation>
        <location evidence="2">Mitochondrion membrane</location>
        <topology evidence="2">Peripheral membrane protein</topology>
        <orientation evidence="2">Cytoplasmic side</orientation>
    </subcellularLocation>
</comment>
<feature type="domain" description="START" evidence="23">
    <location>
        <begin position="1324"/>
        <end position="1509"/>
    </location>
</feature>
<dbReference type="GO" id="GO:0005925">
    <property type="term" value="C:focal adhesion"/>
    <property type="evidence" value="ECO:0007669"/>
    <property type="project" value="UniProtKB-SubCell"/>
</dbReference>
<keyword evidence="25" id="KW-1185">Reference proteome</keyword>
<evidence type="ECO:0000256" key="15">
    <source>
        <dbReference type="ARBA" id="ARBA00030675"/>
    </source>
</evidence>
<dbReference type="SUPFAM" id="SSF55961">
    <property type="entry name" value="Bet v1-like"/>
    <property type="match status" value="1"/>
</dbReference>
<gene>
    <name evidence="24" type="primary">Dlc1</name>
    <name evidence="24" type="ORF">RHICYA_R11555</name>
</gene>
<dbReference type="OrthoDB" id="10003330at2759"/>
<evidence type="ECO:0000256" key="20">
    <source>
        <dbReference type="ARBA" id="ARBA00076865"/>
    </source>
</evidence>
<keyword evidence="11" id="KW-0007">Acetylation</keyword>
<feature type="compositionally biased region" description="Polar residues" evidence="21">
    <location>
        <begin position="416"/>
        <end position="425"/>
    </location>
</feature>
<dbReference type="CDD" id="cd09591">
    <property type="entry name" value="SAM_DLC1"/>
    <property type="match status" value="1"/>
</dbReference>
<comment type="subunit">
    <text evidence="18">Homodimer. Interacts with TAX1BP1.</text>
</comment>
<dbReference type="Pfam" id="PF07647">
    <property type="entry name" value="SAM_2"/>
    <property type="match status" value="1"/>
</dbReference>
<dbReference type="Pfam" id="PF00620">
    <property type="entry name" value="RhoGAP"/>
    <property type="match status" value="1"/>
</dbReference>
<evidence type="ECO:0000256" key="2">
    <source>
        <dbReference type="ARBA" id="ARBA00004346"/>
    </source>
</evidence>
<dbReference type="Proteomes" id="UP000565785">
    <property type="component" value="Unassembled WGS sequence"/>
</dbReference>
<dbReference type="SUPFAM" id="SSF48350">
    <property type="entry name" value="GTPase activation domain, GAP"/>
    <property type="match status" value="1"/>
</dbReference>
<keyword evidence="12" id="KW-0496">Mitochondrion</keyword>
<dbReference type="FunFam" id="1.10.287.2070:FF:000001">
    <property type="entry name" value="StAR-related lipid transfer domain-containing 13"/>
    <property type="match status" value="1"/>
</dbReference>
<dbReference type="PANTHER" id="PTHR12659">
    <property type="entry name" value="RHO-TYPE GTPASE ACTIVATING PROTEIN"/>
    <property type="match status" value="1"/>
</dbReference>
<proteinExistence type="predicted"/>
<dbReference type="InterPro" id="IPR013761">
    <property type="entry name" value="SAM/pointed_sf"/>
</dbReference>
<evidence type="ECO:0000256" key="5">
    <source>
        <dbReference type="ARBA" id="ARBA00014465"/>
    </source>
</evidence>
<name>A0A7L1NHI3_RHICY</name>
<dbReference type="CDD" id="cd08908">
    <property type="entry name" value="START_STARD12-like"/>
    <property type="match status" value="1"/>
</dbReference>
<evidence type="ECO:0000256" key="7">
    <source>
        <dbReference type="ARBA" id="ARBA00022490"/>
    </source>
</evidence>
<dbReference type="GO" id="GO:0030036">
    <property type="term" value="P:actin cytoskeleton organization"/>
    <property type="evidence" value="ECO:0007669"/>
    <property type="project" value="TreeGrafter"/>
</dbReference>
<dbReference type="InterPro" id="IPR023393">
    <property type="entry name" value="START-like_dom_sf"/>
</dbReference>
<feature type="non-terminal residue" evidence="24">
    <location>
        <position position="1538"/>
    </location>
</feature>
<dbReference type="FunFam" id="1.10.555.10:FF:000007">
    <property type="entry name" value="rho GTPase-activating protein 7 isoform X2"/>
    <property type="match status" value="1"/>
</dbReference>
<evidence type="ECO:0000256" key="21">
    <source>
        <dbReference type="SAM" id="MobiDB-lite"/>
    </source>
</evidence>
<keyword evidence="9" id="KW-0551">Lipid droplet</keyword>
<dbReference type="FunFam" id="3.30.530.20:FF:000009">
    <property type="entry name" value="StAR related lipid transfer domain containing 13"/>
    <property type="match status" value="1"/>
</dbReference>
<comment type="subunit">
    <text evidence="17">Interacts with EF1A1, facilitates EF1A1 distribution to the membrane periphery and ruffles upon growth factor stimulation and suppresses cell migration. Interacts with tensin TNS1 (via N-terminus); the interaction is decreased by phosphorylation of TNS1. Interacts with TNS3 and PTEN; in resting cells, interacts with TNS3 (via C2 tensin-type domain) but, following growth factor stimulation, TNS3 and PTEN are phosphorylated which leads to weakened interaction with TNS3 and enhanced interaction with PTEN. Interacts (via C-terminus) with tensin TNS4 (via SH2 domain); the interaction is independent of tyrosine phosphorylation of DLC1.</text>
</comment>
<feature type="non-terminal residue" evidence="24">
    <location>
        <position position="1"/>
    </location>
</feature>
<dbReference type="GO" id="GO:0007165">
    <property type="term" value="P:signal transduction"/>
    <property type="evidence" value="ECO:0007669"/>
    <property type="project" value="InterPro"/>
</dbReference>
<organism evidence="24 25">
    <name type="scientific">Rhinopomastus cyanomelas</name>
    <name type="common">Common scimitarbill</name>
    <dbReference type="NCBI Taxonomy" id="113115"/>
    <lineage>
        <taxon>Eukaryota</taxon>
        <taxon>Metazoa</taxon>
        <taxon>Chordata</taxon>
        <taxon>Craniata</taxon>
        <taxon>Vertebrata</taxon>
        <taxon>Euteleostomi</taxon>
        <taxon>Archelosauria</taxon>
        <taxon>Archosauria</taxon>
        <taxon>Dinosauria</taxon>
        <taxon>Saurischia</taxon>
        <taxon>Theropoda</taxon>
        <taxon>Coelurosauria</taxon>
        <taxon>Aves</taxon>
        <taxon>Neognathae</taxon>
        <taxon>Neoaves</taxon>
        <taxon>Telluraves</taxon>
        <taxon>Coraciimorphae</taxon>
        <taxon>Bucerotiformes</taxon>
        <taxon>Rhinopomastidae</taxon>
        <taxon>Rhinopomastus</taxon>
    </lineage>
</organism>
<evidence type="ECO:0000259" key="22">
    <source>
        <dbReference type="PROSITE" id="PS50238"/>
    </source>
</evidence>
<feature type="region of interest" description="Disordered" evidence="21">
    <location>
        <begin position="739"/>
        <end position="769"/>
    </location>
</feature>
<evidence type="ECO:0000256" key="1">
    <source>
        <dbReference type="ARBA" id="ARBA00004246"/>
    </source>
</evidence>
<feature type="region of interest" description="Disordered" evidence="21">
    <location>
        <begin position="853"/>
        <end position="885"/>
    </location>
</feature>
<dbReference type="PROSITE" id="PS50238">
    <property type="entry name" value="RHOGAP"/>
    <property type="match status" value="1"/>
</dbReference>
<evidence type="ECO:0000256" key="9">
    <source>
        <dbReference type="ARBA" id="ARBA00022677"/>
    </source>
</evidence>
<keyword evidence="13" id="KW-0472">Membrane</keyword>
<feature type="compositionally biased region" description="Polar residues" evidence="21">
    <location>
        <begin position="972"/>
        <end position="983"/>
    </location>
</feature>
<evidence type="ECO:0000256" key="18">
    <source>
        <dbReference type="ARBA" id="ARBA00065039"/>
    </source>
</evidence>
<evidence type="ECO:0000256" key="12">
    <source>
        <dbReference type="ARBA" id="ARBA00023128"/>
    </source>
</evidence>
<feature type="compositionally biased region" description="Low complexity" evidence="21">
    <location>
        <begin position="403"/>
        <end position="415"/>
    </location>
</feature>
<dbReference type="PROSITE" id="PS50848">
    <property type="entry name" value="START"/>
    <property type="match status" value="1"/>
</dbReference>
<dbReference type="GO" id="GO:0005096">
    <property type="term" value="F:GTPase activator activity"/>
    <property type="evidence" value="ECO:0007669"/>
    <property type="project" value="UniProtKB-KW"/>
</dbReference>
<evidence type="ECO:0000256" key="3">
    <source>
        <dbReference type="ARBA" id="ARBA00004496"/>
    </source>
</evidence>
<dbReference type="Pfam" id="PF01852">
    <property type="entry name" value="START"/>
    <property type="match status" value="1"/>
</dbReference>
<keyword evidence="7" id="KW-0963">Cytoplasm</keyword>
<keyword evidence="6" id="KW-0343">GTPase activation</keyword>
<keyword evidence="8" id="KW-0597">Phosphoprotein</keyword>
<evidence type="ECO:0000256" key="19">
    <source>
        <dbReference type="ARBA" id="ARBA00067490"/>
    </source>
</evidence>
<feature type="compositionally biased region" description="Polar residues" evidence="21">
    <location>
        <begin position="384"/>
        <end position="394"/>
    </location>
</feature>
<dbReference type="InterPro" id="IPR001660">
    <property type="entry name" value="SAM"/>
</dbReference>
<evidence type="ECO:0000259" key="23">
    <source>
        <dbReference type="PROSITE" id="PS50848"/>
    </source>
</evidence>
<dbReference type="Gene3D" id="3.30.530.20">
    <property type="match status" value="1"/>
</dbReference>
<feature type="region of interest" description="Disordered" evidence="21">
    <location>
        <begin position="939"/>
        <end position="1001"/>
    </location>
</feature>
<feature type="compositionally biased region" description="Low complexity" evidence="21">
    <location>
        <begin position="742"/>
        <end position="768"/>
    </location>
</feature>
<feature type="compositionally biased region" description="Basic and acidic residues" evidence="21">
    <location>
        <begin position="961"/>
        <end position="971"/>
    </location>
</feature>
<dbReference type="InterPro" id="IPR008936">
    <property type="entry name" value="Rho_GTPase_activation_prot"/>
</dbReference>
<comment type="caution">
    <text evidence="24">The sequence shown here is derived from an EMBL/GenBank/DDBJ whole genome shotgun (WGS) entry which is preliminary data.</text>
</comment>
<feature type="region of interest" description="Disordered" evidence="21">
    <location>
        <begin position="337"/>
        <end position="358"/>
    </location>
</feature>
<dbReference type="SMART" id="SM00324">
    <property type="entry name" value="RhoGAP"/>
    <property type="match status" value="1"/>
</dbReference>
<dbReference type="CDD" id="cd04375">
    <property type="entry name" value="RhoGAP_DLC1"/>
    <property type="match status" value="1"/>
</dbReference>
<dbReference type="SUPFAM" id="SSF47769">
    <property type="entry name" value="SAM/Pointed domain"/>
    <property type="match status" value="1"/>
</dbReference>
<reference evidence="24 25" key="1">
    <citation type="submission" date="2019-09" db="EMBL/GenBank/DDBJ databases">
        <title>Bird 10,000 Genomes (B10K) Project - Family phase.</title>
        <authorList>
            <person name="Zhang G."/>
        </authorList>
    </citation>
    <scope>NUCLEOTIDE SEQUENCE [LARGE SCALE GENOMIC DNA]</scope>
    <source>
        <strain evidence="24">B10K-DU-002-35</strain>
        <tissue evidence="24">Muscle</tissue>
    </source>
</reference>
<dbReference type="EMBL" id="VXBP01005467">
    <property type="protein sequence ID" value="NXN98303.1"/>
    <property type="molecule type" value="Genomic_DNA"/>
</dbReference>
<evidence type="ECO:0000256" key="11">
    <source>
        <dbReference type="ARBA" id="ARBA00022990"/>
    </source>
</evidence>
<keyword evidence="10" id="KW-0965">Cell junction</keyword>
<feature type="compositionally biased region" description="Polar residues" evidence="21">
    <location>
        <begin position="947"/>
        <end position="959"/>
    </location>
</feature>
<sequence>MSLAIRKKSWEEHVTQWMGLAVESVEYNTACRHGLVADNLQTSMEKDEVLNVDRKEKCASFPDCCYSGEVIGFTAKQLGSVSKEVDENYNHEDEEHFLEASTETLVHVSDGDDDYSALNLDSVNYHITAMGGEPKDEKSLKGAGSLTQMVPITEGNQAAETYEVIGDINKEPGCDEVPKEEVEANDVCGSIDQSLELCDCEGLNEVVDVEKEDDSNSPNVKGIMIPGKQLLHSAVIAQQRRKSDAFRDGLGKSECNAVESGISSESCTRTDGQLCSAVESSDCLMHSPTCSHVLAVENGLDESGFTEPQEAPENECLSNVSSAEDTQCLHVRNHLTTQEHSDSQVKLRKRKDVTEDRDQSRLDSMVLLIMKLDQLDQDIENALSAGSSPSSTPTYKRRHIPDVESGSESGAEVASISHSQTNLSPNVYPPDLASSCSVAGSGAKPKAGAMPVISEKEKAEIEAKEACDWLRAAGFPQYAQLYEDLLFPIDIALVKREHDFLDRDAIEALCRRLNTLNKCAVMKLEISPHRKRSEDSDEDEPCAISGKWTFQRDSKRWSRLEEFDVFPPKVDLNPPSPEAPHLTNAASRESVLTDLSERQEVASILSISSTSSHQRTLQSEASTTRTNSVVSVCSSSNLVANDDSFSSLPSPRELNSFSFNTKANEKNTKSKTKSLLKRMESLKIKSSHHGKSKAPSKLGLIISGPILQEGMDEDKLKQLNCVEISALNGNHISLPMVRKRSVSNSTQTSSSSSQSEASSAVSTPSPVTRTRSLSAYNKRVGMYLEGFDPFNQSTFSDVMEQNFKNRGSFAEDTVFFIPEDHKPGTFPKALSNGNFSPTESSTSVNWRTGSFHGHGHLTLRRENSGDSAKELGMGKRRNSSSSVSSRLSIYDNVPGSILYSSTSDLADLENEDIFPELDDILYHVKGMQRIVNQWSEKFSDEGDSDSALDSISPCPSSPKQIHLDVDNDRTTPSDLDSTGNSLNETEEPVGMQDRRDSGVGASLTRSNRHRLRWHSFQSSHRPSLSSASLQISCQSVTQMNLLQKYSLLKLTALLEKYTPSNKHGFSWAVPKFMKRIKVPDYKDRNVFGVPLQVNVQRTGQPLPQSIQQAMRYLRNHCLDQVGLFRKSGVKSRIQALRQMNENSTDSVNYEGQSAYDVADMLKQFFRDLPEPLMTNKLSETFLQIYQYVPKDQRLQAIKAAIMLLPDENREVLQILLYFLSDVTAAVKENQMTPTNLAVCLAPSLFHLNTLKRENSSPRVMQRKPSLGKPDQKDLNENLAATQGLAHMIAECKKLFQIPEEMSRGRNSYTEQDLRPLSLEELQGDTAEPSDYHCYLQDCVDDLLKEMKEKFKGWVSCSTSEQAELAYKKACEGPPLRLWKTTVEIPAAPEDVLNRLLKEQHLWDEDLIESKVIEPLDSQTDIYQYVQNSMAPQPARDFVVLRTWRTNFPKGACVLLATSVDHDRAPVAGVRVNVLLSRYLIEPCGSGKSKLTYMCRIDLRGHTPDWYTKSFGHLCASEVVKIRDSFSQQSPESKEVKSR</sequence>
<feature type="region of interest" description="Disordered" evidence="21">
    <location>
        <begin position="382"/>
        <end position="425"/>
    </location>
</feature>
<evidence type="ECO:0000256" key="10">
    <source>
        <dbReference type="ARBA" id="ARBA00022949"/>
    </source>
</evidence>
<evidence type="ECO:0000256" key="17">
    <source>
        <dbReference type="ARBA" id="ARBA00046839"/>
    </source>
</evidence>
<dbReference type="GO" id="GO:0031966">
    <property type="term" value="C:mitochondrial membrane"/>
    <property type="evidence" value="ECO:0007669"/>
    <property type="project" value="UniProtKB-SubCell"/>
</dbReference>
<dbReference type="GO" id="GO:0008289">
    <property type="term" value="F:lipid binding"/>
    <property type="evidence" value="ECO:0007669"/>
    <property type="project" value="InterPro"/>
</dbReference>
<feature type="compositionally biased region" description="Basic and acidic residues" evidence="21">
    <location>
        <begin position="859"/>
        <end position="873"/>
    </location>
</feature>
<dbReference type="GO" id="GO:0005811">
    <property type="term" value="C:lipid droplet"/>
    <property type="evidence" value="ECO:0007669"/>
    <property type="project" value="UniProtKB-SubCell"/>
</dbReference>
<protein>
    <recommendedName>
        <fullName evidence="5">Rho GTPase-activating protein 7</fullName>
    </recommendedName>
    <alternativeName>
        <fullName evidence="15">Rho-type GTPase-activating protein 7</fullName>
    </alternativeName>
    <alternativeName>
        <fullName evidence="16">START domain-containing protein 12</fullName>
    </alternativeName>
    <alternativeName>
        <fullName evidence="20">START domain-containing protein 13</fullName>
    </alternativeName>
    <alternativeName>
        <fullName evidence="14">StAR-related lipid transfer protein 12</fullName>
    </alternativeName>
    <alternativeName>
        <fullName evidence="19">StAR-related lipid transfer protein 13</fullName>
    </alternativeName>
</protein>
<dbReference type="Gene3D" id="1.10.555.10">
    <property type="entry name" value="Rho GTPase activation protein"/>
    <property type="match status" value="1"/>
</dbReference>
<evidence type="ECO:0000313" key="25">
    <source>
        <dbReference type="Proteomes" id="UP000565785"/>
    </source>
</evidence>
<feature type="domain" description="Rho-GAP" evidence="22">
    <location>
        <begin position="1089"/>
        <end position="1295"/>
    </location>
</feature>
<evidence type="ECO:0000256" key="4">
    <source>
        <dbReference type="ARBA" id="ARBA00004502"/>
    </source>
</evidence>
<dbReference type="PANTHER" id="PTHR12659:SF2">
    <property type="entry name" value="RHO GTPASE-ACTIVATING PROTEIN 7"/>
    <property type="match status" value="1"/>
</dbReference>
<dbReference type="Gene3D" id="1.10.287.2070">
    <property type="match status" value="1"/>
</dbReference>
<evidence type="ECO:0000256" key="6">
    <source>
        <dbReference type="ARBA" id="ARBA00022468"/>
    </source>
</evidence>
<evidence type="ECO:0000256" key="13">
    <source>
        <dbReference type="ARBA" id="ARBA00023136"/>
    </source>
</evidence>
<dbReference type="SMART" id="SM00234">
    <property type="entry name" value="START"/>
    <property type="match status" value="1"/>
</dbReference>
<dbReference type="InterPro" id="IPR000198">
    <property type="entry name" value="RhoGAP_dom"/>
</dbReference>
<dbReference type="InterPro" id="IPR002913">
    <property type="entry name" value="START_lipid-bd_dom"/>
</dbReference>
<dbReference type="GO" id="GO:0045121">
    <property type="term" value="C:membrane raft"/>
    <property type="evidence" value="ECO:0007669"/>
    <property type="project" value="TreeGrafter"/>
</dbReference>
<evidence type="ECO:0000256" key="16">
    <source>
        <dbReference type="ARBA" id="ARBA00032733"/>
    </source>
</evidence>
<dbReference type="GO" id="GO:0035023">
    <property type="term" value="P:regulation of Rho protein signal transduction"/>
    <property type="evidence" value="ECO:0007669"/>
    <property type="project" value="TreeGrafter"/>
</dbReference>
<evidence type="ECO:0000256" key="8">
    <source>
        <dbReference type="ARBA" id="ARBA00022553"/>
    </source>
</evidence>